<feature type="region of interest" description="Disordered" evidence="1">
    <location>
        <begin position="125"/>
        <end position="193"/>
    </location>
</feature>
<evidence type="ECO:0000256" key="1">
    <source>
        <dbReference type="SAM" id="MobiDB-lite"/>
    </source>
</evidence>
<dbReference type="GO" id="GO:0032040">
    <property type="term" value="C:small-subunit processome"/>
    <property type="evidence" value="ECO:0007669"/>
    <property type="project" value="TreeGrafter"/>
</dbReference>
<proteinExistence type="predicted"/>
<dbReference type="STRING" id="77044.A0A1W2TE27"/>
<accession>A0A1W2TE27</accession>
<dbReference type="EMBL" id="DF977463">
    <property type="protein sequence ID" value="GAP86252.1"/>
    <property type="molecule type" value="Genomic_DNA"/>
</dbReference>
<gene>
    <name evidence="2" type="ORF">SAMD00023353_1801640</name>
</gene>
<protein>
    <submittedName>
        <fullName evidence="2">Putative sas10 utp3 c1d family protein</fullName>
    </submittedName>
</protein>
<dbReference type="OMA" id="RHTKSER"/>
<organism evidence="2">
    <name type="scientific">Rosellinia necatrix</name>
    <name type="common">White root-rot fungus</name>
    <dbReference type="NCBI Taxonomy" id="77044"/>
    <lineage>
        <taxon>Eukaryota</taxon>
        <taxon>Fungi</taxon>
        <taxon>Dikarya</taxon>
        <taxon>Ascomycota</taxon>
        <taxon>Pezizomycotina</taxon>
        <taxon>Sordariomycetes</taxon>
        <taxon>Xylariomycetidae</taxon>
        <taxon>Xylariales</taxon>
        <taxon>Xylariaceae</taxon>
        <taxon>Rosellinia</taxon>
    </lineage>
</organism>
<dbReference type="AlphaFoldDB" id="A0A1W2TE27"/>
<dbReference type="GO" id="GO:0000462">
    <property type="term" value="P:maturation of SSU-rRNA from tricistronic rRNA transcript (SSU-rRNA, 5.8S rRNA, LSU-rRNA)"/>
    <property type="evidence" value="ECO:0007669"/>
    <property type="project" value="TreeGrafter"/>
</dbReference>
<reference evidence="2" key="1">
    <citation type="submission" date="2016-03" db="EMBL/GenBank/DDBJ databases">
        <title>Draft genome sequence of Rosellinia necatrix.</title>
        <authorList>
            <person name="Kanematsu S."/>
        </authorList>
    </citation>
    <scope>NUCLEOTIDE SEQUENCE [LARGE SCALE GENOMIC DNA]</scope>
    <source>
        <strain evidence="2">W97</strain>
    </source>
</reference>
<dbReference type="PANTHER" id="PTHR13237">
    <property type="entry name" value="SOMETHING ABOUT SILENCING PROTEIN 10-RELATED"/>
    <property type="match status" value="1"/>
</dbReference>
<dbReference type="Proteomes" id="UP000054516">
    <property type="component" value="Unassembled WGS sequence"/>
</dbReference>
<evidence type="ECO:0000313" key="3">
    <source>
        <dbReference type="Proteomes" id="UP000054516"/>
    </source>
</evidence>
<dbReference type="OrthoDB" id="203440at2759"/>
<name>A0A1W2TE27_ROSNE</name>
<dbReference type="Pfam" id="PF04000">
    <property type="entry name" value="Sas10_Utp3"/>
    <property type="match status" value="1"/>
</dbReference>
<feature type="region of interest" description="Disordered" evidence="1">
    <location>
        <begin position="338"/>
        <end position="377"/>
    </location>
</feature>
<sequence length="400" mass="43598">MAPAVTLPALLDSLTSSLSSAIEATPKLAGLDAIENGVSLLDVKNELLLSYLQNLVFLILIKIRNAKSDDPDASKTSAGISDDVVTKLVELRLYLDKGVRPLEERLRFQLDKIIRAVDDAERSEKMAKEIQSARLGSESGSGSEEEDEEDEEDEDEDEDDGDDDEEEAGENGRNPSSKARSQSDAKQGPRFSNFAAPVSAGMAAAAAAQDKTGVYRAPRIAPVVMPAAERREQRRRPARSATVSEYIADELSAAPAALPSVGSNVAFGGRRVRTAAERDEELRRREFEESNFVRLPKDGRKQRAEKARAERRTAKMSFGGEEWRDLGDGVDRIARLTARADGGGGGRGTKALLEKSRKRGRDTIDGNRGTGMTGDTVEIGDRFNKKLKVLEGGRRDRGKR</sequence>
<feature type="compositionally biased region" description="Polar residues" evidence="1">
    <location>
        <begin position="173"/>
        <end position="185"/>
    </location>
</feature>
<dbReference type="InterPro" id="IPR007146">
    <property type="entry name" value="Sas10/Utp3/C1D"/>
</dbReference>
<evidence type="ECO:0000313" key="2">
    <source>
        <dbReference type="EMBL" id="GAP86252.1"/>
    </source>
</evidence>
<keyword evidence="3" id="KW-1185">Reference proteome</keyword>
<dbReference type="PANTHER" id="PTHR13237:SF9">
    <property type="entry name" value="NEUROGUIDIN"/>
    <property type="match status" value="1"/>
</dbReference>
<feature type="compositionally biased region" description="Acidic residues" evidence="1">
    <location>
        <begin position="143"/>
        <end position="169"/>
    </location>
</feature>